<dbReference type="InterPro" id="IPR006472">
    <property type="entry name" value="Citrate_lyase_asu"/>
</dbReference>
<protein>
    <submittedName>
        <fullName evidence="1">Citrate lyase alpha subunit</fullName>
        <ecNumber evidence="1">2.8.3.10</ecNumber>
        <ecNumber evidence="1">4.1.3.6</ecNumber>
    </submittedName>
</protein>
<dbReference type="PANTHER" id="PTHR40596:SF1">
    <property type="entry name" value="CITRATE LYASE ALPHA CHAIN"/>
    <property type="match status" value="1"/>
</dbReference>
<proteinExistence type="predicted"/>
<sequence length="247" mass="25976">MQAYDENFGFQTGAGGISLAVAAALREIMARRGITGSFAAGGITGYLVDMLEQGLFRSLFDVQCFDLRAVDSFRDNPQHQAMSASLYANPWNKGAIVNQLSAMILGAAEVDLDFNVNVTTASNGRIIGGSGGHSDTAAGAELAIVTTRLRAGTVPKIVERVRTVTTPGETVDVVVTEAGIAVNPRRADVKERLISAGIKVVAIEALYDEAKRGLDVKAASASTSGEIVGIVEYRDGTALDVIERVES</sequence>
<reference evidence="1 2" key="1">
    <citation type="journal article" date="2011" name="J. Bacteriol.">
        <title>Complete genome sequence of the type strain Cupriavidus necator N-1.</title>
        <authorList>
            <person name="Poehlein A."/>
            <person name="Kusian B."/>
            <person name="Friedrich B."/>
            <person name="Daniel R."/>
            <person name="Bowien B."/>
        </authorList>
    </citation>
    <scope>NUCLEOTIDE SEQUENCE [LARGE SCALE GENOMIC DNA]</scope>
    <source>
        <strain evidence="2">ATCC 43291 / DSM 13513 / CCUG 52238 / LMG 8453 / N-1</strain>
        <plasmid evidence="1 2">pBB1</plasmid>
    </source>
</reference>
<dbReference type="EC" id="4.1.3.6" evidence="1"/>
<dbReference type="AlphaFoldDB" id="F8GUI5"/>
<gene>
    <name evidence="1" type="primary">citF</name>
    <name evidence="1" type="ordered locus">CNE_BB1p09780</name>
</gene>
<dbReference type="GO" id="GO:0008814">
    <property type="term" value="F:citrate CoA-transferase activity"/>
    <property type="evidence" value="ECO:0007669"/>
    <property type="project" value="UniProtKB-EC"/>
</dbReference>
<dbReference type="RefSeq" id="WP_013959421.1">
    <property type="nucleotide sequence ID" value="NC_015727.1"/>
</dbReference>
<evidence type="ECO:0000313" key="2">
    <source>
        <dbReference type="Proteomes" id="UP000006798"/>
    </source>
</evidence>
<dbReference type="GO" id="GO:0006084">
    <property type="term" value="P:acetyl-CoA metabolic process"/>
    <property type="evidence" value="ECO:0007669"/>
    <property type="project" value="InterPro"/>
</dbReference>
<keyword evidence="1" id="KW-0614">Plasmid</keyword>
<dbReference type="HOGENOM" id="CLU_046521_1_0_4"/>
<dbReference type="GO" id="GO:0009346">
    <property type="term" value="C:ATP-independent citrate lyase complex"/>
    <property type="evidence" value="ECO:0007669"/>
    <property type="project" value="InterPro"/>
</dbReference>
<dbReference type="Proteomes" id="UP000006798">
    <property type="component" value="Plasmid pBB1"/>
</dbReference>
<dbReference type="SUPFAM" id="SSF100950">
    <property type="entry name" value="NagB/RpiA/CoA transferase-like"/>
    <property type="match status" value="1"/>
</dbReference>
<dbReference type="EMBL" id="CP002879">
    <property type="protein sequence ID" value="AEI82389.1"/>
    <property type="molecule type" value="Genomic_DNA"/>
</dbReference>
<dbReference type="KEGG" id="cnc:CNE_BB1p09780"/>
<dbReference type="Gene3D" id="3.40.1080.10">
    <property type="entry name" value="Glutaconate Coenzyme A-transferase"/>
    <property type="match status" value="1"/>
</dbReference>
<organism evidence="1 2">
    <name type="scientific">Cupriavidus necator (strain ATCC 43291 / DSM 13513 / CCUG 52238 / LMG 8453 / N-1)</name>
    <name type="common">Ralstonia eutropha</name>
    <dbReference type="NCBI Taxonomy" id="1042878"/>
    <lineage>
        <taxon>Bacteria</taxon>
        <taxon>Pseudomonadati</taxon>
        <taxon>Pseudomonadota</taxon>
        <taxon>Betaproteobacteria</taxon>
        <taxon>Burkholderiales</taxon>
        <taxon>Burkholderiaceae</taxon>
        <taxon>Cupriavidus</taxon>
    </lineage>
</organism>
<dbReference type="Pfam" id="PF04223">
    <property type="entry name" value="CitF"/>
    <property type="match status" value="1"/>
</dbReference>
<dbReference type="GeneID" id="92902450"/>
<name>F8GUI5_CUPNN</name>
<keyword evidence="1" id="KW-0456">Lyase</keyword>
<evidence type="ECO:0000313" key="1">
    <source>
        <dbReference type="EMBL" id="AEI82389.1"/>
    </source>
</evidence>
<geneLocation type="plasmid" evidence="1 2">
    <name>pBB1</name>
</geneLocation>
<dbReference type="GO" id="GO:0008815">
    <property type="term" value="F:citrate (pro-3S)-lyase activity"/>
    <property type="evidence" value="ECO:0007669"/>
    <property type="project" value="UniProtKB-EC"/>
</dbReference>
<dbReference type="PANTHER" id="PTHR40596">
    <property type="entry name" value="CITRATE LYASE ALPHA CHAIN"/>
    <property type="match status" value="1"/>
</dbReference>
<dbReference type="GO" id="GO:0005737">
    <property type="term" value="C:cytoplasm"/>
    <property type="evidence" value="ECO:0007669"/>
    <property type="project" value="InterPro"/>
</dbReference>
<dbReference type="EC" id="2.8.3.10" evidence="1"/>
<keyword evidence="1" id="KW-0808">Transferase</keyword>
<accession>F8GUI5</accession>
<dbReference type="InterPro" id="IPR037171">
    <property type="entry name" value="NagB/RpiA_transferase-like"/>
</dbReference>